<sequence length="534" mass="59723">MDVIVNITDLTPTTASGVPDECGLEPHEFLEVKFFLISVVGTLIGLFGLFGNATTALILTRPSMRNPNNLFLTALAVFDSCLLITAFFIYAMEYIIEYTAAFDLYVAWLTYLRFAFALSHISQTGSVYITVAVTIERYLAVCHPKRSKMMCGPGGAAWTILGVTTFAVVFNCTKFFELQVTVNPNCPDGSNWQSYILLPSAMASNPIYQQVYSLWVTNVVMVFFPFLTLLLFNAIIAYTIRQSLEKYDFHNQKSVVAALSASVNLPRNIAGYCPSDCLCHVPLSSFTLRGLAPRRTVVVVDSSTAGSVPTVATSLTSPDSFRISSRNELKEKSREATLVLVIIVFIFLGCNFWGFVLTLLERIMGQETLMGDHHVFYTFSREAINFLAIINSSINFVIYLLFGKDFRKELVVVYGCGIRGISLRLPVQDKFIIWRHWKRTKSRLSISHSNRTRHKISLPQTLVEHANLERLEQTRFLAHHEDGVHTQVSPIHALRNGSIPKFDPLRDTCSNGRPCKTSVVDDNGAVVCTVTEFP</sequence>
<dbReference type="AlphaFoldDB" id="A0AAE9J7P9"/>
<dbReference type="CDD" id="cd14978">
    <property type="entry name" value="7tmA_FMRFamide_R-like"/>
    <property type="match status" value="1"/>
</dbReference>
<evidence type="ECO:0000313" key="8">
    <source>
        <dbReference type="Proteomes" id="UP000829354"/>
    </source>
</evidence>
<keyword evidence="8" id="KW-1185">Reference proteome</keyword>
<dbReference type="Proteomes" id="UP000829354">
    <property type="component" value="Chromosome II"/>
</dbReference>
<accession>A0AAE9J7P9</accession>
<dbReference type="OMA" id="LAVCHPK"/>
<feature type="transmembrane region" description="Helical" evidence="5">
    <location>
        <begin position="383"/>
        <end position="402"/>
    </location>
</feature>
<dbReference type="InterPro" id="IPR000276">
    <property type="entry name" value="GPCR_Rhodpsn"/>
</dbReference>
<feature type="domain" description="G-protein coupled receptors family 1 profile" evidence="6">
    <location>
        <begin position="51"/>
        <end position="399"/>
    </location>
</feature>
<gene>
    <name evidence="7" type="ORF">L5515_014575</name>
</gene>
<dbReference type="PANTHER" id="PTHR46641">
    <property type="entry name" value="FMRFAMIDE RECEPTOR-RELATED"/>
    <property type="match status" value="1"/>
</dbReference>
<feature type="transmembrane region" description="Helical" evidence="5">
    <location>
        <begin position="34"/>
        <end position="58"/>
    </location>
</feature>
<evidence type="ECO:0000256" key="1">
    <source>
        <dbReference type="ARBA" id="ARBA00004370"/>
    </source>
</evidence>
<feature type="transmembrane region" description="Helical" evidence="5">
    <location>
        <begin position="70"/>
        <end position="91"/>
    </location>
</feature>
<feature type="transmembrane region" description="Helical" evidence="5">
    <location>
        <begin position="336"/>
        <end position="360"/>
    </location>
</feature>
<evidence type="ECO:0000256" key="5">
    <source>
        <dbReference type="SAM" id="Phobius"/>
    </source>
</evidence>
<evidence type="ECO:0000259" key="6">
    <source>
        <dbReference type="PROSITE" id="PS50262"/>
    </source>
</evidence>
<dbReference type="Pfam" id="PF00001">
    <property type="entry name" value="7tm_1"/>
    <property type="match status" value="1"/>
</dbReference>
<dbReference type="Gene3D" id="1.20.1070.10">
    <property type="entry name" value="Rhodopsin 7-helix transmembrane proteins"/>
    <property type="match status" value="1"/>
</dbReference>
<keyword evidence="3 5" id="KW-1133">Transmembrane helix</keyword>
<feature type="transmembrane region" description="Helical" evidence="5">
    <location>
        <begin position="111"/>
        <end position="135"/>
    </location>
</feature>
<dbReference type="InterPro" id="IPR017452">
    <property type="entry name" value="GPCR_Rhodpsn_7TM"/>
</dbReference>
<dbReference type="KEGG" id="cbr:CBG_02594"/>
<evidence type="ECO:0000256" key="4">
    <source>
        <dbReference type="ARBA" id="ARBA00023136"/>
    </source>
</evidence>
<keyword evidence="4 5" id="KW-0472">Membrane</keyword>
<dbReference type="EMBL" id="CP092621">
    <property type="protein sequence ID" value="UMM18573.1"/>
    <property type="molecule type" value="Genomic_DNA"/>
</dbReference>
<evidence type="ECO:0000256" key="2">
    <source>
        <dbReference type="ARBA" id="ARBA00022692"/>
    </source>
</evidence>
<evidence type="ECO:0000313" key="7">
    <source>
        <dbReference type="EMBL" id="UMM18573.1"/>
    </source>
</evidence>
<dbReference type="PRINTS" id="PR00237">
    <property type="entry name" value="GPCRRHODOPSN"/>
</dbReference>
<protein>
    <recommendedName>
        <fullName evidence="6">G-protein coupled receptors family 1 profile domain-containing protein</fullName>
    </recommendedName>
</protein>
<dbReference type="PANTHER" id="PTHR46641:SF11">
    <property type="entry name" value="G-PROTEIN COUPLED RECEPTOR DAF-37"/>
    <property type="match status" value="1"/>
</dbReference>
<organism evidence="7 8">
    <name type="scientific">Caenorhabditis briggsae</name>
    <dbReference type="NCBI Taxonomy" id="6238"/>
    <lineage>
        <taxon>Eukaryota</taxon>
        <taxon>Metazoa</taxon>
        <taxon>Ecdysozoa</taxon>
        <taxon>Nematoda</taxon>
        <taxon>Chromadorea</taxon>
        <taxon>Rhabditida</taxon>
        <taxon>Rhabditina</taxon>
        <taxon>Rhabditomorpha</taxon>
        <taxon>Rhabditoidea</taxon>
        <taxon>Rhabditidae</taxon>
        <taxon>Peloderinae</taxon>
        <taxon>Caenorhabditis</taxon>
    </lineage>
</organism>
<feature type="transmembrane region" description="Helical" evidence="5">
    <location>
        <begin position="212"/>
        <end position="240"/>
    </location>
</feature>
<dbReference type="PROSITE" id="PS50262">
    <property type="entry name" value="G_PROTEIN_RECEP_F1_2"/>
    <property type="match status" value="1"/>
</dbReference>
<reference evidence="7 8" key="1">
    <citation type="submission" date="2022-04" db="EMBL/GenBank/DDBJ databases">
        <title>Chromosome-level reference genomes for two strains of Caenorhabditis briggsae: an improved platform for comparative genomics.</title>
        <authorList>
            <person name="Stevens L."/>
            <person name="Andersen E."/>
        </authorList>
    </citation>
    <scope>NUCLEOTIDE SEQUENCE [LARGE SCALE GENOMIC DNA]</scope>
    <source>
        <strain evidence="7">VX34</strain>
        <tissue evidence="7">Whole-organism</tissue>
    </source>
</reference>
<dbReference type="GO" id="GO:0016020">
    <property type="term" value="C:membrane"/>
    <property type="evidence" value="ECO:0007669"/>
    <property type="project" value="UniProtKB-SubCell"/>
</dbReference>
<name>A0AAE9J7P9_CAEBR</name>
<dbReference type="InterPro" id="IPR052954">
    <property type="entry name" value="GPCR-Ligand_Int"/>
</dbReference>
<dbReference type="SUPFAM" id="SSF81321">
    <property type="entry name" value="Family A G protein-coupled receptor-like"/>
    <property type="match status" value="1"/>
</dbReference>
<dbReference type="GO" id="GO:0004930">
    <property type="term" value="F:G protein-coupled receptor activity"/>
    <property type="evidence" value="ECO:0007669"/>
    <property type="project" value="InterPro"/>
</dbReference>
<evidence type="ECO:0000256" key="3">
    <source>
        <dbReference type="ARBA" id="ARBA00022989"/>
    </source>
</evidence>
<proteinExistence type="predicted"/>
<comment type="subcellular location">
    <subcellularLocation>
        <location evidence="1">Membrane</location>
    </subcellularLocation>
</comment>
<feature type="transmembrane region" description="Helical" evidence="5">
    <location>
        <begin position="156"/>
        <end position="176"/>
    </location>
</feature>
<keyword evidence="2 5" id="KW-0812">Transmembrane</keyword>